<evidence type="ECO:0000256" key="1">
    <source>
        <dbReference type="SAM" id="MobiDB-lite"/>
    </source>
</evidence>
<feature type="region of interest" description="Disordered" evidence="1">
    <location>
        <begin position="1"/>
        <end position="22"/>
    </location>
</feature>
<comment type="caution">
    <text evidence="2">The sequence shown here is derived from an EMBL/GenBank/DDBJ whole genome shotgun (WGS) entry which is preliminary data.</text>
</comment>
<gene>
    <name evidence="2" type="ORF">EYF80_044139</name>
</gene>
<keyword evidence="3" id="KW-1185">Reference proteome</keyword>
<organism evidence="2 3">
    <name type="scientific">Liparis tanakae</name>
    <name type="common">Tanaka's snailfish</name>
    <dbReference type="NCBI Taxonomy" id="230148"/>
    <lineage>
        <taxon>Eukaryota</taxon>
        <taxon>Metazoa</taxon>
        <taxon>Chordata</taxon>
        <taxon>Craniata</taxon>
        <taxon>Vertebrata</taxon>
        <taxon>Euteleostomi</taxon>
        <taxon>Actinopterygii</taxon>
        <taxon>Neopterygii</taxon>
        <taxon>Teleostei</taxon>
        <taxon>Neoteleostei</taxon>
        <taxon>Acanthomorphata</taxon>
        <taxon>Eupercaria</taxon>
        <taxon>Perciformes</taxon>
        <taxon>Cottioidei</taxon>
        <taxon>Cottales</taxon>
        <taxon>Liparidae</taxon>
        <taxon>Liparis</taxon>
    </lineage>
</organism>
<sequence>MCSFTPCPHSAGSGEAQRNRREAGTIAWCSCIGEKAREEATLRDDMSEKDTATEKILTGNRARA</sequence>
<dbReference type="AlphaFoldDB" id="A0A4Z2FXE9"/>
<feature type="region of interest" description="Disordered" evidence="1">
    <location>
        <begin position="40"/>
        <end position="64"/>
    </location>
</feature>
<accession>A0A4Z2FXE9</accession>
<feature type="compositionally biased region" description="Basic and acidic residues" evidence="1">
    <location>
        <begin position="40"/>
        <end position="53"/>
    </location>
</feature>
<protein>
    <submittedName>
        <fullName evidence="2">Uncharacterized protein</fullName>
    </submittedName>
</protein>
<proteinExistence type="predicted"/>
<dbReference type="Proteomes" id="UP000314294">
    <property type="component" value="Unassembled WGS sequence"/>
</dbReference>
<evidence type="ECO:0000313" key="2">
    <source>
        <dbReference type="EMBL" id="TNN45651.1"/>
    </source>
</evidence>
<evidence type="ECO:0000313" key="3">
    <source>
        <dbReference type="Proteomes" id="UP000314294"/>
    </source>
</evidence>
<dbReference type="EMBL" id="SRLO01000832">
    <property type="protein sequence ID" value="TNN45651.1"/>
    <property type="molecule type" value="Genomic_DNA"/>
</dbReference>
<reference evidence="2 3" key="1">
    <citation type="submission" date="2019-03" db="EMBL/GenBank/DDBJ databases">
        <title>First draft genome of Liparis tanakae, snailfish: a comprehensive survey of snailfish specific genes.</title>
        <authorList>
            <person name="Kim W."/>
            <person name="Song I."/>
            <person name="Jeong J.-H."/>
            <person name="Kim D."/>
            <person name="Kim S."/>
            <person name="Ryu S."/>
            <person name="Song J.Y."/>
            <person name="Lee S.K."/>
        </authorList>
    </citation>
    <scope>NUCLEOTIDE SEQUENCE [LARGE SCALE GENOMIC DNA]</scope>
    <source>
        <tissue evidence="2">Muscle</tissue>
    </source>
</reference>
<name>A0A4Z2FXE9_9TELE</name>